<name>A0ABW4GVD7_9ACTN</name>
<proteinExistence type="predicted"/>
<dbReference type="InterPro" id="IPR002048">
    <property type="entry name" value="EF_hand_dom"/>
</dbReference>
<dbReference type="InterPro" id="IPR018247">
    <property type="entry name" value="EF_Hand_1_Ca_BS"/>
</dbReference>
<dbReference type="Proteomes" id="UP001597097">
    <property type="component" value="Unassembled WGS sequence"/>
</dbReference>
<dbReference type="PROSITE" id="PS00018">
    <property type="entry name" value="EF_HAND_1"/>
    <property type="match status" value="1"/>
</dbReference>
<evidence type="ECO:0000313" key="3">
    <source>
        <dbReference type="Proteomes" id="UP001597097"/>
    </source>
</evidence>
<organism evidence="2 3">
    <name type="scientific">Nonomuraea guangzhouensis</name>
    <dbReference type="NCBI Taxonomy" id="1291555"/>
    <lineage>
        <taxon>Bacteria</taxon>
        <taxon>Bacillati</taxon>
        <taxon>Actinomycetota</taxon>
        <taxon>Actinomycetes</taxon>
        <taxon>Streptosporangiales</taxon>
        <taxon>Streptosporangiaceae</taxon>
        <taxon>Nonomuraea</taxon>
    </lineage>
</organism>
<dbReference type="PROSITE" id="PS50222">
    <property type="entry name" value="EF_HAND_2"/>
    <property type="match status" value="1"/>
</dbReference>
<keyword evidence="3" id="KW-1185">Reference proteome</keyword>
<feature type="domain" description="EF-hand" evidence="1">
    <location>
        <begin position="512"/>
        <end position="537"/>
    </location>
</feature>
<gene>
    <name evidence="2" type="ORF">ACFSJ0_56855</name>
</gene>
<dbReference type="EMBL" id="JBHUCM010000067">
    <property type="protein sequence ID" value="MFD1546600.1"/>
    <property type="molecule type" value="Genomic_DNA"/>
</dbReference>
<sequence>MTEFTGVKQPDFDTMASKHTEAARRLEELAQALHSELQSAGLDPSPAARLRQLAGRVTTQAEDLRRRQKLVHELQRQKVTFGRSTPAGSFLEMPDGLEAAKGLLDGTLAGRAALNAGDGDTRALAELEKYVSRAGDAEFVKAFLGTLGARGMTQLPGSLAAQLRDARAHEDSDRVAQLSGQGRKALRMLSAALAKATDPKNPAYMGAGFTKELAKEGRAEHKAGDTKYLGYQAQALIWRAHDGKPPFSKEFMEIVGRDVIVYEQEQRKDQWAASQDLLGRTFAGSQIPIFDLAGSFGLGTLLRPEAYVRSPGMRAESSVVDDLFHAAKSSREASQALLDYTPAGWKQSVLDYLLTTRWGAARYLGDYKPIRDMLVTATTGQDATSRKLAAEMIKVVADDVRGAFGKGESGNLEIKNRDTFDRLEPLRYPLGRAIAANIDQLSRLFLNHATFGKVAPQDMSYALALATADDAGFEELVRAQTEHMRAALGTIPPVGLDASNAERLGFKKSDVKKYDFDGDGRIDKADILQFLTDRTVAEARPFTHIVEIRRQVLIAQGLDDKKADEALKTMVDNAIGLLPVPGAKQMGELATGAFGKLVSMEYDKLAGTAYDEIAKQVAQQMSEHGRGLDEAHQTLADNRLAIERLAEQMLSTAMLNKGLLDKLDMKDRIFATGVPPTIKPFAEMSPQEYSQFLEWVRTKGGSDALLDRFDGTFRRTSEVDDYLGLQIPSSPGGGG</sequence>
<accession>A0ABW4GVD7</accession>
<reference evidence="3" key="1">
    <citation type="journal article" date="2019" name="Int. J. Syst. Evol. Microbiol.">
        <title>The Global Catalogue of Microorganisms (GCM) 10K type strain sequencing project: providing services to taxonomists for standard genome sequencing and annotation.</title>
        <authorList>
            <consortium name="The Broad Institute Genomics Platform"/>
            <consortium name="The Broad Institute Genome Sequencing Center for Infectious Disease"/>
            <person name="Wu L."/>
            <person name="Ma J."/>
        </authorList>
    </citation>
    <scope>NUCLEOTIDE SEQUENCE [LARGE SCALE GENOMIC DNA]</scope>
    <source>
        <strain evidence="3">CGMCC 1.15399</strain>
    </source>
</reference>
<evidence type="ECO:0000259" key="1">
    <source>
        <dbReference type="PROSITE" id="PS50222"/>
    </source>
</evidence>
<protein>
    <recommendedName>
        <fullName evidence="1">EF-hand domain-containing protein</fullName>
    </recommendedName>
</protein>
<evidence type="ECO:0000313" key="2">
    <source>
        <dbReference type="EMBL" id="MFD1546600.1"/>
    </source>
</evidence>
<dbReference type="RefSeq" id="WP_219527530.1">
    <property type="nucleotide sequence ID" value="NZ_JAHKRM010000002.1"/>
</dbReference>
<comment type="caution">
    <text evidence="2">The sequence shown here is derived from an EMBL/GenBank/DDBJ whole genome shotgun (WGS) entry which is preliminary data.</text>
</comment>